<dbReference type="OrthoDB" id="1918246at2759"/>
<accession>A0A9W7GRH2</accession>
<dbReference type="PANTHER" id="PTHR31973">
    <property type="entry name" value="POLYPROTEIN, PUTATIVE-RELATED"/>
    <property type="match status" value="1"/>
</dbReference>
<organism evidence="2 3">
    <name type="scientific">Hibiscus trionum</name>
    <name type="common">Flower of an hour</name>
    <dbReference type="NCBI Taxonomy" id="183268"/>
    <lineage>
        <taxon>Eukaryota</taxon>
        <taxon>Viridiplantae</taxon>
        <taxon>Streptophyta</taxon>
        <taxon>Embryophyta</taxon>
        <taxon>Tracheophyta</taxon>
        <taxon>Spermatophyta</taxon>
        <taxon>Magnoliopsida</taxon>
        <taxon>eudicotyledons</taxon>
        <taxon>Gunneridae</taxon>
        <taxon>Pentapetalae</taxon>
        <taxon>rosids</taxon>
        <taxon>malvids</taxon>
        <taxon>Malvales</taxon>
        <taxon>Malvaceae</taxon>
        <taxon>Malvoideae</taxon>
        <taxon>Hibiscus</taxon>
    </lineage>
</organism>
<dbReference type="Pfam" id="PF10551">
    <property type="entry name" value="MULE"/>
    <property type="match status" value="1"/>
</dbReference>
<keyword evidence="3" id="KW-1185">Reference proteome</keyword>
<name>A0A9W7GRH2_HIBTR</name>
<dbReference type="AlphaFoldDB" id="A0A9W7GRH2"/>
<proteinExistence type="predicted"/>
<dbReference type="EMBL" id="BSYR01000003">
    <property type="protein sequence ID" value="GMI64335.1"/>
    <property type="molecule type" value="Genomic_DNA"/>
</dbReference>
<sequence length="92" mass="10847">MFPVAWAVVEGERKESWKWFLTELIEDLNHQSGQFLTLMSDQQKGLVPILNEFFAKVEHRMCARHIYANWHKKWKGANKKNSILELCKGNLC</sequence>
<evidence type="ECO:0000313" key="3">
    <source>
        <dbReference type="Proteomes" id="UP001165190"/>
    </source>
</evidence>
<dbReference type="PANTHER" id="PTHR31973:SF197">
    <property type="entry name" value="SWIM-TYPE DOMAIN-CONTAINING PROTEIN"/>
    <property type="match status" value="1"/>
</dbReference>
<comment type="caution">
    <text evidence="2">The sequence shown here is derived from an EMBL/GenBank/DDBJ whole genome shotgun (WGS) entry which is preliminary data.</text>
</comment>
<dbReference type="Proteomes" id="UP001165190">
    <property type="component" value="Unassembled WGS sequence"/>
</dbReference>
<evidence type="ECO:0000313" key="2">
    <source>
        <dbReference type="EMBL" id="GMI64335.1"/>
    </source>
</evidence>
<evidence type="ECO:0000259" key="1">
    <source>
        <dbReference type="Pfam" id="PF10551"/>
    </source>
</evidence>
<feature type="domain" description="MULE transposase" evidence="1">
    <location>
        <begin position="2"/>
        <end position="69"/>
    </location>
</feature>
<gene>
    <name evidence="2" type="ORF">HRI_000102800</name>
</gene>
<dbReference type="InterPro" id="IPR018289">
    <property type="entry name" value="MULE_transposase_dom"/>
</dbReference>
<protein>
    <submittedName>
        <fullName evidence="2">MUSTANG 7</fullName>
    </submittedName>
</protein>
<reference evidence="2" key="1">
    <citation type="submission" date="2023-05" db="EMBL/GenBank/DDBJ databases">
        <title>Genome and transcriptome analyses reveal genes involved in the formation of fine ridges on petal epidermal cells in Hibiscus trionum.</title>
        <authorList>
            <person name="Koshimizu S."/>
            <person name="Masuda S."/>
            <person name="Ishii T."/>
            <person name="Shirasu K."/>
            <person name="Hoshino A."/>
            <person name="Arita M."/>
        </authorList>
    </citation>
    <scope>NUCLEOTIDE SEQUENCE</scope>
    <source>
        <strain evidence="2">Hamamatsu line</strain>
    </source>
</reference>